<dbReference type="EMBL" id="JAHEAC010000039">
    <property type="protein sequence ID" value="MBX8644121.1"/>
    <property type="molecule type" value="Genomic_DNA"/>
</dbReference>
<protein>
    <submittedName>
        <fullName evidence="1">Helix-turn-helix transcriptional regulator</fullName>
    </submittedName>
    <submittedName>
        <fullName evidence="2">Winged helix-turn-helix domain-containing protein</fullName>
    </submittedName>
</protein>
<dbReference type="AlphaFoldDB" id="A0A8J7YXD5"/>
<dbReference type="Gene3D" id="1.10.10.10">
    <property type="entry name" value="Winged helix-like DNA-binding domain superfamily/Winged helix DNA-binding domain"/>
    <property type="match status" value="1"/>
</dbReference>
<evidence type="ECO:0000313" key="2">
    <source>
        <dbReference type="EMBL" id="MBX8644121.1"/>
    </source>
</evidence>
<dbReference type="InterPro" id="IPR036390">
    <property type="entry name" value="WH_DNA-bd_sf"/>
</dbReference>
<accession>A0A8J7YXD5</accession>
<dbReference type="SUPFAM" id="SSF46785">
    <property type="entry name" value="Winged helix' DNA-binding domain"/>
    <property type="match status" value="1"/>
</dbReference>
<name>A0A8J7YXD5_9ARCH</name>
<dbReference type="EMBL" id="JAGVSJ010000019">
    <property type="protein sequence ID" value="MBX8632263.1"/>
    <property type="molecule type" value="Genomic_DNA"/>
</dbReference>
<gene>
    <name evidence="1" type="ORF">J9259_07100</name>
    <name evidence="2" type="ORF">KIY12_05280</name>
</gene>
<evidence type="ECO:0000313" key="3">
    <source>
        <dbReference type="Proteomes" id="UP000750197"/>
    </source>
</evidence>
<dbReference type="CDD" id="cd00090">
    <property type="entry name" value="HTH_ARSR"/>
    <property type="match status" value="1"/>
</dbReference>
<organism evidence="2 3">
    <name type="scientific">Candidatus Sysuiplasma superficiale</name>
    <dbReference type="NCBI Taxonomy" id="2823368"/>
    <lineage>
        <taxon>Archaea</taxon>
        <taxon>Methanobacteriati</taxon>
        <taxon>Thermoplasmatota</taxon>
        <taxon>Thermoplasmata</taxon>
        <taxon>Candidatus Sysuiplasmatales</taxon>
        <taxon>Candidatus Sysuiplasmataceae</taxon>
        <taxon>Candidatus Sysuiplasma</taxon>
    </lineage>
</organism>
<dbReference type="InterPro" id="IPR036388">
    <property type="entry name" value="WH-like_DNA-bd_sf"/>
</dbReference>
<comment type="caution">
    <text evidence="2">The sequence shown here is derived from an EMBL/GenBank/DDBJ whole genome shotgun (WGS) entry which is preliminary data.</text>
</comment>
<evidence type="ECO:0000313" key="1">
    <source>
        <dbReference type="EMBL" id="MBX8632263.1"/>
    </source>
</evidence>
<dbReference type="Proteomes" id="UP000716004">
    <property type="component" value="Unassembled WGS sequence"/>
</dbReference>
<dbReference type="Proteomes" id="UP000750197">
    <property type="component" value="Unassembled WGS sequence"/>
</dbReference>
<sequence>MTDEYAVKILVGTMRKPRTAIDLSELFGIPIAACYRKIRLLEEMGLISCIERRLTREGKRISVYQSQLKNAYMSFEDGKMRVRFELANGVIQDSGDQSLVTSITV</sequence>
<reference evidence="2" key="1">
    <citation type="submission" date="2021-05" db="EMBL/GenBank/DDBJ databases">
        <title>Genomic insights into ecological role and evolution of a novel Thermoplasmata order Candidatus Sysuiplasmatales.</title>
        <authorList>
            <person name="Yuan Y."/>
        </authorList>
    </citation>
    <scope>NUCLEOTIDE SEQUENCE</scope>
    <source>
        <strain evidence="2">TUT19-bin139</strain>
        <strain evidence="1">YP2-bin.285</strain>
    </source>
</reference>
<dbReference type="InterPro" id="IPR011991">
    <property type="entry name" value="ArsR-like_HTH"/>
</dbReference>
<proteinExistence type="predicted"/>